<evidence type="ECO:0000256" key="3">
    <source>
        <dbReference type="ARBA" id="ARBA00022801"/>
    </source>
</evidence>
<dbReference type="CAZy" id="GH27">
    <property type="family name" value="Glycoside Hydrolase Family 27"/>
</dbReference>
<evidence type="ECO:0000256" key="5">
    <source>
        <dbReference type="RuleBase" id="RU361168"/>
    </source>
</evidence>
<dbReference type="InterPro" id="IPR041233">
    <property type="entry name" value="Melibiase_C"/>
</dbReference>
<evidence type="ECO:0000256" key="6">
    <source>
        <dbReference type="SAM" id="SignalP"/>
    </source>
</evidence>
<protein>
    <recommendedName>
        <fullName evidence="5">Alpha-galactosidase</fullName>
        <ecNumber evidence="5">3.2.1.22</ecNumber>
    </recommendedName>
    <alternativeName>
        <fullName evidence="5">Melibiase</fullName>
    </alternativeName>
</protein>
<dbReference type="Gene3D" id="2.60.120.1060">
    <property type="entry name" value="NPCBM/NEW2 domain"/>
    <property type="match status" value="1"/>
</dbReference>
<dbReference type="STRING" id="485917.Phep_2885"/>
<evidence type="ECO:0000256" key="2">
    <source>
        <dbReference type="ARBA" id="ARBA00022729"/>
    </source>
</evidence>
<comment type="similarity">
    <text evidence="1 5">Belongs to the glycosyl hydrolase 27 family.</text>
</comment>
<sequence>MNKFISGCFTLLLTFSFLVSFAQKNHVVWLDDLPIQSFSDGIRPVEVKANYGKDTMCVKGVKYLRGLGAQSISILKFDLSKQAIRFSAMAAVDDHGNKDIALRFYVLGDGKILFESGERRVGDEPLKVEVDLSGIKQLGLLVTDKVGGVGNKRTYANWINAKLEMKEGHLPGYLRYPDQKYILTPLPKQTPKINSAKVFGASPGNPVLYTIAATGRRPMQFSAPGLPKGLSISASTGIITGVVKEKGNYSVLLKAKNNLGEAKQKLVIKIGDTIALTPPLGWNGWNSWETKIDREKVMASAQAMVNKGLRDHGWNYINIDDSWQGVRTRPDTALQPNEKFPDFKSMVDAIHALGLKAGLYSTPYVSSYGGYVGGSSDFPAGGETHERIKVNRQSFMHIGKYRFETIDARQMASWGFDFLKYDWRIDVNSTERMADALKKSDRDVVFSLSNNSPFEKVKDWMRLSHMYRTGPDIKDSWNSLYTTVFSIDKWAAYTGPGHWADPDMMIVGDVAIGPVMHPTKLTADEQYSHVSIFSLLAAPMLIGCPIEKLDAFTLNLLTNDEVIAINQDPLGKAGRLLLREAGIEVWVKQLEDGAYGIGIFNTAGYGETPQSYFRWGDEKEKLYALDFTKIGLKGKWQIRDVWRQKSLGQYSGPFTTTVPYHGVVMLKVSPVGLALLK</sequence>
<dbReference type="CAZy" id="CBM51">
    <property type="family name" value="Carbohydrate-Binding Module Family 51"/>
</dbReference>
<dbReference type="OrthoDB" id="9807519at2"/>
<evidence type="ECO:0000256" key="4">
    <source>
        <dbReference type="ARBA" id="ARBA00023295"/>
    </source>
</evidence>
<comment type="catalytic activity">
    <reaction evidence="5">
        <text>Hydrolysis of terminal, non-reducing alpha-D-galactose residues in alpha-D-galactosides, including galactose oligosaccharides, galactomannans and galactolipids.</text>
        <dbReference type="EC" id="3.2.1.22"/>
    </reaction>
</comment>
<dbReference type="InterPro" id="IPR013780">
    <property type="entry name" value="Glyco_hydro_b"/>
</dbReference>
<accession>C6Y1U1</accession>
<dbReference type="InterPro" id="IPR017853">
    <property type="entry name" value="GH"/>
</dbReference>
<dbReference type="Pfam" id="PF05345">
    <property type="entry name" value="He_PIG"/>
    <property type="match status" value="1"/>
</dbReference>
<dbReference type="EC" id="3.2.1.22" evidence="5"/>
<dbReference type="Pfam" id="PF16499">
    <property type="entry name" value="Melibiase_2"/>
    <property type="match status" value="2"/>
</dbReference>
<dbReference type="GO" id="GO:0005509">
    <property type="term" value="F:calcium ion binding"/>
    <property type="evidence" value="ECO:0007669"/>
    <property type="project" value="InterPro"/>
</dbReference>
<feature type="signal peptide" evidence="6">
    <location>
        <begin position="1"/>
        <end position="22"/>
    </location>
</feature>
<dbReference type="SUPFAM" id="SSF49313">
    <property type="entry name" value="Cadherin-like"/>
    <property type="match status" value="1"/>
</dbReference>
<dbReference type="HOGENOM" id="CLU_013093_1_2_10"/>
<dbReference type="SUPFAM" id="SSF49785">
    <property type="entry name" value="Galactose-binding domain-like"/>
    <property type="match status" value="1"/>
</dbReference>
<dbReference type="KEGG" id="phe:Phep_2885"/>
<dbReference type="SUPFAM" id="SSF51445">
    <property type="entry name" value="(Trans)glycosidases"/>
    <property type="match status" value="1"/>
</dbReference>
<keyword evidence="2 6" id="KW-0732">Signal</keyword>
<reference evidence="8 9" key="1">
    <citation type="journal article" date="2009" name="Stand. Genomic Sci.">
        <title>Complete genome sequence of Pedobacter heparinus type strain (HIM 762-3).</title>
        <authorList>
            <person name="Han C."/>
            <person name="Spring S."/>
            <person name="Lapidus A."/>
            <person name="Del Rio T.G."/>
            <person name="Tice H."/>
            <person name="Copeland A."/>
            <person name="Cheng J.F."/>
            <person name="Lucas S."/>
            <person name="Chen F."/>
            <person name="Nolan M."/>
            <person name="Bruce D."/>
            <person name="Goodwin L."/>
            <person name="Pitluck S."/>
            <person name="Ivanova N."/>
            <person name="Mavromatis K."/>
            <person name="Mikhailova N."/>
            <person name="Pati A."/>
            <person name="Chen A."/>
            <person name="Palaniappan K."/>
            <person name="Land M."/>
            <person name="Hauser L."/>
            <person name="Chang Y.J."/>
            <person name="Jeffries C.C."/>
            <person name="Saunders E."/>
            <person name="Chertkov O."/>
            <person name="Brettin T."/>
            <person name="Goker M."/>
            <person name="Rohde M."/>
            <person name="Bristow J."/>
            <person name="Eisen J.A."/>
            <person name="Markowitz V."/>
            <person name="Hugenholtz P."/>
            <person name="Kyrpides N.C."/>
            <person name="Klenk H.P."/>
            <person name="Detter J.C."/>
        </authorList>
    </citation>
    <scope>NUCLEOTIDE SEQUENCE [LARGE SCALE GENOMIC DNA]</scope>
    <source>
        <strain evidence="9">ATCC 13125 / DSM 2366 / CIP 104194 / JCM 7457 / NBRC 12017 / NCIMB 9290 / NRRL B-14731 / HIM 762-3</strain>
    </source>
</reference>
<dbReference type="GO" id="GO:0005975">
    <property type="term" value="P:carbohydrate metabolic process"/>
    <property type="evidence" value="ECO:0007669"/>
    <property type="project" value="InterPro"/>
</dbReference>
<dbReference type="InterPro" id="IPR013785">
    <property type="entry name" value="Aldolase_TIM"/>
</dbReference>
<dbReference type="AlphaFoldDB" id="C6Y1U1"/>
<keyword evidence="4 5" id="KW-0326">Glycosidase</keyword>
<evidence type="ECO:0000256" key="1">
    <source>
        <dbReference type="ARBA" id="ARBA00009743"/>
    </source>
</evidence>
<dbReference type="EMBL" id="CP001681">
    <property type="protein sequence ID" value="ACU05083.1"/>
    <property type="molecule type" value="Genomic_DNA"/>
</dbReference>
<keyword evidence="9" id="KW-1185">Reference proteome</keyword>
<dbReference type="InterPro" id="IPR008979">
    <property type="entry name" value="Galactose-bd-like_sf"/>
</dbReference>
<dbReference type="SMART" id="SM00776">
    <property type="entry name" value="NPCBM"/>
    <property type="match status" value="1"/>
</dbReference>
<dbReference type="Pfam" id="PF08305">
    <property type="entry name" value="NPCBM"/>
    <property type="match status" value="1"/>
</dbReference>
<dbReference type="InterPro" id="IPR013783">
    <property type="entry name" value="Ig-like_fold"/>
</dbReference>
<keyword evidence="5" id="KW-1015">Disulfide bond</keyword>
<dbReference type="eggNOG" id="COG1501">
    <property type="taxonomic scope" value="Bacteria"/>
</dbReference>
<gene>
    <name evidence="8" type="ordered locus">Phep_2885</name>
</gene>
<dbReference type="InterPro" id="IPR013222">
    <property type="entry name" value="Glyco_hyd_98_carb-bd"/>
</dbReference>
<dbReference type="GO" id="GO:0004557">
    <property type="term" value="F:alpha-galactosidase activity"/>
    <property type="evidence" value="ECO:0007669"/>
    <property type="project" value="UniProtKB-EC"/>
</dbReference>
<dbReference type="InterPro" id="IPR002241">
    <property type="entry name" value="Glyco_hydro_27"/>
</dbReference>
<feature type="domain" description="Glycosyl hydrolase family 98 putative carbohydrate-binding module" evidence="7">
    <location>
        <begin position="24"/>
        <end position="165"/>
    </location>
</feature>
<feature type="chain" id="PRO_5002973559" description="Alpha-galactosidase" evidence="6">
    <location>
        <begin position="23"/>
        <end position="677"/>
    </location>
</feature>
<dbReference type="InterPro" id="IPR038637">
    <property type="entry name" value="NPCBM_sf"/>
</dbReference>
<dbReference type="CDD" id="cd14792">
    <property type="entry name" value="GH27"/>
    <property type="match status" value="1"/>
</dbReference>
<dbReference type="Pfam" id="PF17801">
    <property type="entry name" value="Melibiase_C"/>
    <property type="match status" value="1"/>
</dbReference>
<dbReference type="RefSeq" id="WP_015808693.1">
    <property type="nucleotide sequence ID" value="NC_013061.1"/>
</dbReference>
<evidence type="ECO:0000313" key="9">
    <source>
        <dbReference type="Proteomes" id="UP000000852"/>
    </source>
</evidence>
<evidence type="ECO:0000313" key="8">
    <source>
        <dbReference type="EMBL" id="ACU05083.1"/>
    </source>
</evidence>
<evidence type="ECO:0000259" key="7">
    <source>
        <dbReference type="SMART" id="SM00776"/>
    </source>
</evidence>
<dbReference type="InterPro" id="IPR015919">
    <property type="entry name" value="Cadherin-like_sf"/>
</dbReference>
<dbReference type="PANTHER" id="PTHR11452">
    <property type="entry name" value="ALPHA-GALACTOSIDASE/ALPHA-N-ACETYLGALACTOSAMINIDASE"/>
    <property type="match status" value="1"/>
</dbReference>
<proteinExistence type="inferred from homology"/>
<name>C6Y1U1_PEDHD</name>
<dbReference type="Proteomes" id="UP000000852">
    <property type="component" value="Chromosome"/>
</dbReference>
<keyword evidence="3 5" id="KW-0378">Hydrolase</keyword>
<dbReference type="Gene3D" id="2.60.40.10">
    <property type="entry name" value="Immunoglobulins"/>
    <property type="match status" value="1"/>
</dbReference>
<dbReference type="PRINTS" id="PR00740">
    <property type="entry name" value="GLHYDRLASE27"/>
</dbReference>
<dbReference type="PANTHER" id="PTHR11452:SF75">
    <property type="entry name" value="ALPHA-GALACTOSIDASE MEL1"/>
    <property type="match status" value="1"/>
</dbReference>
<dbReference type="Gene3D" id="3.20.20.70">
    <property type="entry name" value="Aldolase class I"/>
    <property type="match status" value="1"/>
</dbReference>
<dbReference type="SUPFAM" id="SSF51011">
    <property type="entry name" value="Glycosyl hydrolase domain"/>
    <property type="match status" value="1"/>
</dbReference>
<dbReference type="GO" id="GO:0016020">
    <property type="term" value="C:membrane"/>
    <property type="evidence" value="ECO:0007669"/>
    <property type="project" value="InterPro"/>
</dbReference>
<organism evidence="8 9">
    <name type="scientific">Pedobacter heparinus (strain ATCC 13125 / DSM 2366 / CIP 104194 / JCM 7457 / NBRC 12017 / NCIMB 9290 / NRRL B-14731 / HIM 762-3)</name>
    <dbReference type="NCBI Taxonomy" id="485917"/>
    <lineage>
        <taxon>Bacteria</taxon>
        <taxon>Pseudomonadati</taxon>
        <taxon>Bacteroidota</taxon>
        <taxon>Sphingobacteriia</taxon>
        <taxon>Sphingobacteriales</taxon>
        <taxon>Sphingobacteriaceae</taxon>
        <taxon>Pedobacter</taxon>
    </lineage>
</organism>
<dbReference type="Gene3D" id="2.60.40.1180">
    <property type="entry name" value="Golgi alpha-mannosidase II"/>
    <property type="match status" value="1"/>
</dbReference>